<dbReference type="SUPFAM" id="SSF56112">
    <property type="entry name" value="Protein kinase-like (PK-like)"/>
    <property type="match status" value="1"/>
</dbReference>
<proteinExistence type="predicted"/>
<dbReference type="Pfam" id="PF01636">
    <property type="entry name" value="APH"/>
    <property type="match status" value="1"/>
</dbReference>
<dbReference type="Gene3D" id="3.30.200.20">
    <property type="entry name" value="Phosphorylase Kinase, domain 1"/>
    <property type="match status" value="1"/>
</dbReference>
<dbReference type="InterPro" id="IPR011009">
    <property type="entry name" value="Kinase-like_dom_sf"/>
</dbReference>
<dbReference type="OrthoDB" id="191037at2759"/>
<dbReference type="CDD" id="cd05154">
    <property type="entry name" value="ACAD10_11_N-like"/>
    <property type="match status" value="1"/>
</dbReference>
<dbReference type="InterPro" id="IPR002575">
    <property type="entry name" value="Aminoglycoside_PTrfase"/>
</dbReference>
<dbReference type="InterPro" id="IPR041726">
    <property type="entry name" value="ACAD10_11_N"/>
</dbReference>
<keyword evidence="3" id="KW-1185">Reference proteome</keyword>
<dbReference type="Proteomes" id="UP000233524">
    <property type="component" value="Unassembled WGS sequence"/>
</dbReference>
<dbReference type="InterPro" id="IPR052898">
    <property type="entry name" value="ACAD10-like"/>
</dbReference>
<dbReference type="VEuPathDB" id="FungiDB:jhhlp_002235"/>
<sequence>MAGPIRHPINQANLERYLEEHVPEIKTPLDIKQFGFGQSNPTYQLTSATGIRYVLRKKPPGKLLSKAAHKVEREYRVMRAIGEANAKGSSGVQVPVPKTYCLCEDDTVVGTPFYVMEFLDGRIFEDFSIPEVDAKTRTAMWTDAVRTLAKLHSIDPASIGLASFGKDTDFYTRQIKTWSTICEAQSAVRDVDSGALVGPLPHMEELVSYFADPERQPADRATLVHGDFKIDNLVFHKTEPRVIGILECTKKKSMRKVEKSAPINDARSWEMSTIGHPLSDLSNLLTAFTTAPATDSPLTTAKSSLSNPAFVPGKTPGLPTRGELIAMYASASASAAQGKGTGYDPRPGGEVSWGAAFNLFRLAAVCQGIAARHAVRQASSAKAAIHAAERGPLAELAWALIVDREKERKGNKARL</sequence>
<organism evidence="2 3">
    <name type="scientific">Lomentospora prolificans</name>
    <dbReference type="NCBI Taxonomy" id="41688"/>
    <lineage>
        <taxon>Eukaryota</taxon>
        <taxon>Fungi</taxon>
        <taxon>Dikarya</taxon>
        <taxon>Ascomycota</taxon>
        <taxon>Pezizomycotina</taxon>
        <taxon>Sordariomycetes</taxon>
        <taxon>Hypocreomycetidae</taxon>
        <taxon>Microascales</taxon>
        <taxon>Microascaceae</taxon>
        <taxon>Lomentospora</taxon>
    </lineage>
</organism>
<dbReference type="STRING" id="41688.A0A2N3NDI7"/>
<evidence type="ECO:0000259" key="1">
    <source>
        <dbReference type="Pfam" id="PF01636"/>
    </source>
</evidence>
<dbReference type="PANTHER" id="PTHR47829:SF3">
    <property type="entry name" value="AMINOGLYCOSIDE PHOSPHOTRANSFERASE DOMAIN-CONTAINING PROTEIN"/>
    <property type="match status" value="1"/>
</dbReference>
<name>A0A2N3NDI7_9PEZI</name>
<accession>A0A2N3NDI7</accession>
<reference evidence="2 3" key="1">
    <citation type="journal article" date="2017" name="G3 (Bethesda)">
        <title>First Draft Genome Sequence of the Pathogenic Fungus Lomentospora prolificans (Formerly Scedosporium prolificans).</title>
        <authorList>
            <person name="Luo R."/>
            <person name="Zimin A."/>
            <person name="Workman R."/>
            <person name="Fan Y."/>
            <person name="Pertea G."/>
            <person name="Grossman N."/>
            <person name="Wear M.P."/>
            <person name="Jia B."/>
            <person name="Miller H."/>
            <person name="Casadevall A."/>
            <person name="Timp W."/>
            <person name="Zhang S.X."/>
            <person name="Salzberg S.L."/>
        </authorList>
    </citation>
    <scope>NUCLEOTIDE SEQUENCE [LARGE SCALE GENOMIC DNA]</scope>
    <source>
        <strain evidence="2 3">JHH-5317</strain>
    </source>
</reference>
<dbReference type="Gene3D" id="3.90.1200.10">
    <property type="match status" value="1"/>
</dbReference>
<protein>
    <recommendedName>
        <fullName evidence="1">Aminoglycoside phosphotransferase domain-containing protein</fullName>
    </recommendedName>
</protein>
<dbReference type="AlphaFoldDB" id="A0A2N3NDI7"/>
<dbReference type="InParanoid" id="A0A2N3NDI7"/>
<feature type="domain" description="Aminoglycoside phosphotransferase" evidence="1">
    <location>
        <begin position="30"/>
        <end position="246"/>
    </location>
</feature>
<comment type="caution">
    <text evidence="2">The sequence shown here is derived from an EMBL/GenBank/DDBJ whole genome shotgun (WGS) entry which is preliminary data.</text>
</comment>
<dbReference type="EMBL" id="NLAX01000008">
    <property type="protein sequence ID" value="PKS10483.1"/>
    <property type="molecule type" value="Genomic_DNA"/>
</dbReference>
<dbReference type="PANTHER" id="PTHR47829">
    <property type="entry name" value="HYDROLASE, PUTATIVE (AFU_ORTHOLOGUE AFUA_1G12880)-RELATED"/>
    <property type="match status" value="1"/>
</dbReference>
<evidence type="ECO:0000313" key="2">
    <source>
        <dbReference type="EMBL" id="PKS10483.1"/>
    </source>
</evidence>
<gene>
    <name evidence="2" type="ORF">jhhlp_002235</name>
</gene>
<evidence type="ECO:0000313" key="3">
    <source>
        <dbReference type="Proteomes" id="UP000233524"/>
    </source>
</evidence>